<dbReference type="InterPro" id="IPR012337">
    <property type="entry name" value="RNaseH-like_sf"/>
</dbReference>
<dbReference type="InterPro" id="IPR036397">
    <property type="entry name" value="RNaseH_sf"/>
</dbReference>
<dbReference type="InterPro" id="IPR050951">
    <property type="entry name" value="Retrovirus_Pol_polyprotein"/>
</dbReference>
<name>A0A5B7D9S8_PORTR</name>
<dbReference type="AlphaFoldDB" id="A0A5B7D9S8"/>
<dbReference type="SUPFAM" id="SSF53098">
    <property type="entry name" value="Ribonuclease H-like"/>
    <property type="match status" value="1"/>
</dbReference>
<reference evidence="3 4" key="1">
    <citation type="submission" date="2019-05" db="EMBL/GenBank/DDBJ databases">
        <title>Another draft genome of Portunus trituberculatus and its Hox gene families provides insights of decapod evolution.</title>
        <authorList>
            <person name="Jeong J.-H."/>
            <person name="Song I."/>
            <person name="Kim S."/>
            <person name="Choi T."/>
            <person name="Kim D."/>
            <person name="Ryu S."/>
            <person name="Kim W."/>
        </authorList>
    </citation>
    <scope>NUCLEOTIDE SEQUENCE [LARGE SCALE GENOMIC DNA]</scope>
    <source>
        <tissue evidence="3">Muscle</tissue>
    </source>
</reference>
<dbReference type="OrthoDB" id="6347800at2759"/>
<evidence type="ECO:0000256" key="1">
    <source>
        <dbReference type="ARBA" id="ARBA00012493"/>
    </source>
</evidence>
<protein>
    <recommendedName>
        <fullName evidence="1">RNA-directed DNA polymerase</fullName>
        <ecNumber evidence="1">2.7.7.49</ecNumber>
    </recommendedName>
</protein>
<dbReference type="GO" id="GO:0015074">
    <property type="term" value="P:DNA integration"/>
    <property type="evidence" value="ECO:0007669"/>
    <property type="project" value="InterPro"/>
</dbReference>
<dbReference type="GO" id="GO:0003676">
    <property type="term" value="F:nucleic acid binding"/>
    <property type="evidence" value="ECO:0007669"/>
    <property type="project" value="InterPro"/>
</dbReference>
<dbReference type="Proteomes" id="UP000324222">
    <property type="component" value="Unassembled WGS sequence"/>
</dbReference>
<comment type="caution">
    <text evidence="3">The sequence shown here is derived from an EMBL/GenBank/DDBJ whole genome shotgun (WGS) entry which is preliminary data.</text>
</comment>
<dbReference type="PANTHER" id="PTHR37984:SF5">
    <property type="entry name" value="PROTEIN NYNRIN-LIKE"/>
    <property type="match status" value="1"/>
</dbReference>
<proteinExistence type="predicted"/>
<dbReference type="PANTHER" id="PTHR37984">
    <property type="entry name" value="PROTEIN CBG26694"/>
    <property type="match status" value="1"/>
</dbReference>
<accession>A0A5B7D9S8</accession>
<dbReference type="PROSITE" id="PS50994">
    <property type="entry name" value="INTEGRASE"/>
    <property type="match status" value="1"/>
</dbReference>
<dbReference type="EMBL" id="VSRR010000631">
    <property type="protein sequence ID" value="MPC17915.1"/>
    <property type="molecule type" value="Genomic_DNA"/>
</dbReference>
<dbReference type="Gene3D" id="3.30.420.10">
    <property type="entry name" value="Ribonuclease H-like superfamily/Ribonuclease H"/>
    <property type="match status" value="1"/>
</dbReference>
<gene>
    <name evidence="3" type="primary">GIN1_3</name>
    <name evidence="3" type="ORF">E2C01_010785</name>
</gene>
<dbReference type="Pfam" id="PF00665">
    <property type="entry name" value="rve"/>
    <property type="match status" value="1"/>
</dbReference>
<dbReference type="InterPro" id="IPR041588">
    <property type="entry name" value="Integrase_H2C2"/>
</dbReference>
<keyword evidence="4" id="KW-1185">Reference proteome</keyword>
<dbReference type="EC" id="2.7.7.49" evidence="1"/>
<evidence type="ECO:0000259" key="2">
    <source>
        <dbReference type="PROSITE" id="PS50994"/>
    </source>
</evidence>
<dbReference type="InterPro" id="IPR001584">
    <property type="entry name" value="Integrase_cat-core"/>
</dbReference>
<evidence type="ECO:0000313" key="3">
    <source>
        <dbReference type="EMBL" id="MPC17915.1"/>
    </source>
</evidence>
<dbReference type="Gene3D" id="1.10.340.70">
    <property type="match status" value="1"/>
</dbReference>
<dbReference type="Pfam" id="PF17921">
    <property type="entry name" value="Integrase_H2C2"/>
    <property type="match status" value="1"/>
</dbReference>
<feature type="domain" description="Integrase catalytic" evidence="2">
    <location>
        <begin position="133"/>
        <end position="232"/>
    </location>
</feature>
<sequence>MMRRGKEGTLHLRQIRHFMETGSYLPSVHITEKNSIRKSAKKFIIENSTLYYISKNQSEMRRVLYTNEEKNKAFEECHIIPKTGEHCGRTKTLKRLSEKYYWTNMMEDLVAMIVRCKACEFNKMNRPNQRFVRVTEPWEVVSIDIIGQFVASGCGNAFVAVIIDMFTKYTVVVPLHDTTVSDVTSALETAVFLQGPPRKFISDQCEEFVQEVRKSRTRRRCVTFILLHTSLA</sequence>
<organism evidence="3 4">
    <name type="scientific">Portunus trituberculatus</name>
    <name type="common">Swimming crab</name>
    <name type="synonym">Neptunus trituberculatus</name>
    <dbReference type="NCBI Taxonomy" id="210409"/>
    <lineage>
        <taxon>Eukaryota</taxon>
        <taxon>Metazoa</taxon>
        <taxon>Ecdysozoa</taxon>
        <taxon>Arthropoda</taxon>
        <taxon>Crustacea</taxon>
        <taxon>Multicrustacea</taxon>
        <taxon>Malacostraca</taxon>
        <taxon>Eumalacostraca</taxon>
        <taxon>Eucarida</taxon>
        <taxon>Decapoda</taxon>
        <taxon>Pleocyemata</taxon>
        <taxon>Brachyura</taxon>
        <taxon>Eubrachyura</taxon>
        <taxon>Portunoidea</taxon>
        <taxon>Portunidae</taxon>
        <taxon>Portuninae</taxon>
        <taxon>Portunus</taxon>
    </lineage>
</organism>
<evidence type="ECO:0000313" key="4">
    <source>
        <dbReference type="Proteomes" id="UP000324222"/>
    </source>
</evidence>
<dbReference type="GO" id="GO:0003964">
    <property type="term" value="F:RNA-directed DNA polymerase activity"/>
    <property type="evidence" value="ECO:0007669"/>
    <property type="project" value="UniProtKB-EC"/>
</dbReference>